<dbReference type="STRING" id="1890364.A0A2P6MSV7"/>
<dbReference type="Gene3D" id="1.10.8.270">
    <property type="entry name" value="putative rabgap domain of human tbc1 domain family member 14 like domains"/>
    <property type="match status" value="1"/>
</dbReference>
<dbReference type="InterPro" id="IPR011992">
    <property type="entry name" value="EF-hand-dom_pair"/>
</dbReference>
<evidence type="ECO:0000313" key="4">
    <source>
        <dbReference type="EMBL" id="PRP74767.1"/>
    </source>
</evidence>
<keyword evidence="5" id="KW-1185">Reference proteome</keyword>
<dbReference type="Gene3D" id="2.30.29.30">
    <property type="entry name" value="Pleckstrin-homology domain (PH domain)/Phosphotyrosine-binding domain (PTB)"/>
    <property type="match status" value="2"/>
</dbReference>
<feature type="compositionally biased region" description="Basic and acidic residues" evidence="2">
    <location>
        <begin position="308"/>
        <end position="320"/>
    </location>
</feature>
<feature type="region of interest" description="Disordered" evidence="2">
    <location>
        <begin position="963"/>
        <end position="1048"/>
    </location>
</feature>
<proteinExistence type="predicted"/>
<feature type="domain" description="Rab-GAP TBC" evidence="3">
    <location>
        <begin position="546"/>
        <end position="734"/>
    </location>
</feature>
<comment type="caution">
    <text evidence="4">The sequence shown here is derived from an EMBL/GenBank/DDBJ whole genome shotgun (WGS) entry which is preliminary data.</text>
</comment>
<feature type="compositionally biased region" description="Basic and acidic residues" evidence="2">
    <location>
        <begin position="1094"/>
        <end position="1131"/>
    </location>
</feature>
<evidence type="ECO:0000256" key="2">
    <source>
        <dbReference type="SAM" id="MobiDB-lite"/>
    </source>
</evidence>
<dbReference type="SMART" id="SM00164">
    <property type="entry name" value="TBC"/>
    <property type="match status" value="1"/>
</dbReference>
<feature type="compositionally biased region" description="Basic and acidic residues" evidence="2">
    <location>
        <begin position="963"/>
        <end position="981"/>
    </location>
</feature>
<dbReference type="InterPro" id="IPR035969">
    <property type="entry name" value="Rab-GAP_TBC_sf"/>
</dbReference>
<evidence type="ECO:0000259" key="3">
    <source>
        <dbReference type="PROSITE" id="PS50086"/>
    </source>
</evidence>
<feature type="region of interest" description="Disordered" evidence="2">
    <location>
        <begin position="1064"/>
        <end position="1219"/>
    </location>
</feature>
<dbReference type="GO" id="GO:0005096">
    <property type="term" value="F:GTPase activator activity"/>
    <property type="evidence" value="ECO:0007669"/>
    <property type="project" value="UniProtKB-KW"/>
</dbReference>
<dbReference type="InterPro" id="IPR004182">
    <property type="entry name" value="GRAM"/>
</dbReference>
<dbReference type="InterPro" id="IPR050302">
    <property type="entry name" value="Rab_GAP_TBC_domain"/>
</dbReference>
<evidence type="ECO:0000313" key="5">
    <source>
        <dbReference type="Proteomes" id="UP000241769"/>
    </source>
</evidence>
<feature type="compositionally biased region" description="Low complexity" evidence="2">
    <location>
        <begin position="1013"/>
        <end position="1023"/>
    </location>
</feature>
<reference evidence="4 5" key="1">
    <citation type="journal article" date="2018" name="Genome Biol. Evol.">
        <title>Multiple Roots of Fruiting Body Formation in Amoebozoa.</title>
        <authorList>
            <person name="Hillmann F."/>
            <person name="Forbes G."/>
            <person name="Novohradska S."/>
            <person name="Ferling I."/>
            <person name="Riege K."/>
            <person name="Groth M."/>
            <person name="Westermann M."/>
            <person name="Marz M."/>
            <person name="Spaller T."/>
            <person name="Winckler T."/>
            <person name="Schaap P."/>
            <person name="Glockner G."/>
        </authorList>
    </citation>
    <scope>NUCLEOTIDE SEQUENCE [LARGE SCALE GENOMIC DNA]</scope>
    <source>
        <strain evidence="4 5">Jena</strain>
    </source>
</reference>
<keyword evidence="1" id="KW-0343">GTPase activation</keyword>
<accession>A0A2P6MSV7</accession>
<dbReference type="SMART" id="SM00568">
    <property type="entry name" value="GRAM"/>
    <property type="match status" value="2"/>
</dbReference>
<dbReference type="InterPro" id="IPR011993">
    <property type="entry name" value="PH-like_dom_sf"/>
</dbReference>
<evidence type="ECO:0000256" key="1">
    <source>
        <dbReference type="ARBA" id="ARBA00022468"/>
    </source>
</evidence>
<dbReference type="SUPFAM" id="SSF47473">
    <property type="entry name" value="EF-hand"/>
    <property type="match status" value="1"/>
</dbReference>
<dbReference type="Proteomes" id="UP000241769">
    <property type="component" value="Unassembled WGS sequence"/>
</dbReference>
<dbReference type="EMBL" id="MDYQ01000441">
    <property type="protein sequence ID" value="PRP74767.1"/>
    <property type="molecule type" value="Genomic_DNA"/>
</dbReference>
<dbReference type="PANTHER" id="PTHR47219">
    <property type="entry name" value="RAB GTPASE-ACTIVATING PROTEIN 1-LIKE"/>
    <property type="match status" value="1"/>
</dbReference>
<feature type="compositionally biased region" description="Acidic residues" evidence="2">
    <location>
        <begin position="1132"/>
        <end position="1148"/>
    </location>
</feature>
<dbReference type="AlphaFoldDB" id="A0A2P6MSV7"/>
<dbReference type="PROSITE" id="PS50086">
    <property type="entry name" value="TBC_RABGAP"/>
    <property type="match status" value="1"/>
</dbReference>
<sequence length="1219" mass="141607">MSSDEVDKITWFVGGQRLVAGLFPSVEDIQAEILQYKGRQFAYLRSRADSIRYDTTRRRRFMWIKPKPTSLGKLLWEVRNENNFFRLEYSKNVVGTSLVLEKPFRILLRRSEDTWLVVAVSDKEDEIRSDWVWIEKNLLHKLLQLGVDQSEKEEVLDFMVLKFESMAKPELHVSKREIEFKKTFNTDEKLLVHYQCSMWKGLYRSGRLYLSENFLAFSPVVGSPITISFRDIVSMKKRTNWGTTSAVLEVKGQEYFFSSFSSFDASFGVIEQLWKLSISKLLDHAEATKEKLEKLERRNSTSFSTKSPVRDSTSDEDINRGRSRSGTIGRRAHRMSMSINPSGSSGGLQVRSSMSLDQVDLTSKQSLLDAKKNLDFRNRLRLPKSEGIIAEFEGTVKNRGLFTPGAILITRHYLCFESYKEHSTLKQLSIVIPFRVVRSINKGRFPSSPTEELLVIIAEEDQIMFSTPQLDQVKNMAIKFWKVDLKVAKESHNKIVQFLKSSSTPFVDEEQFKQRAKWEDYFKLCNRPGPSTFRREPQLEELVLSGVPEESRGPLWMILSGALYKWMINADYYEELRRKYENHISDCTEDIEKDIHRSFPQHPEYQKAGNLDSLRRVLVAYSWRNPGIGYCQSMNNVAASLLLSVPEEAAFWLLCTLCEDIVPEYYSKVLVGTMVDMKIVDELVQSLYPRIFKHTTKLGITPGDITTPWFMCLFVGYLPIEATNRILDALFYRGRPILFHVAMAIFGSAEQSILTVKNPKQLRTAIEERARCFADYKQILQSAFNQIDNHISTKISETSHHGTIVQDIQQNYKKAELRELRNDTELSTFEIEEYYRAFRNFTPEKSLDDIMDETSFYKFVDEVVPAWSKNVQMKEEIWKECSVEDKIHFGDIISCLSIIKKGKLADRLEFCLALTIGEEEKVSQAQLLTSMESLLQLYGKTPDESVHRMIDIIYVTRFGRREEEPVEKSPKKSENYGFKDDDLVEDIPLDQHDDRNRSVSRGYSTDDLKLNRGYSSSSYGYDYRPMANQSTDPSPQTSPTIDSPQVGPLQTVESEENVMLAWIKSRAGNMTPLTAKPQKEEEREETNTEEENEEEKRENEEEKREEEVEKKGEEEEENKRETEEEKAGENKEEIEEKEEKDEKDEKEEIEEKKEAEEKEEKKEAEEKEEKKEAEEKEEKKETEEKEEKKEKEEEDRKIGLDSLLGELNASPFLADYLEL</sequence>
<dbReference type="Pfam" id="PF02893">
    <property type="entry name" value="GRAM"/>
    <property type="match status" value="2"/>
</dbReference>
<dbReference type="SUPFAM" id="SSF47923">
    <property type="entry name" value="Ypt/Rab-GAP domain of gyp1p"/>
    <property type="match status" value="2"/>
</dbReference>
<name>A0A2P6MSV7_9EUKA</name>
<dbReference type="Gene3D" id="1.10.472.80">
    <property type="entry name" value="Ypt/Rab-GAP domain of gyp1p, domain 3"/>
    <property type="match status" value="1"/>
</dbReference>
<organism evidence="4 5">
    <name type="scientific">Planoprotostelium fungivorum</name>
    <dbReference type="NCBI Taxonomy" id="1890364"/>
    <lineage>
        <taxon>Eukaryota</taxon>
        <taxon>Amoebozoa</taxon>
        <taxon>Evosea</taxon>
        <taxon>Variosea</taxon>
        <taxon>Cavosteliida</taxon>
        <taxon>Cavosteliaceae</taxon>
        <taxon>Planoprotostelium</taxon>
    </lineage>
</organism>
<feature type="compositionally biased region" description="Polar residues" evidence="2">
    <location>
        <begin position="1027"/>
        <end position="1043"/>
    </location>
</feature>
<dbReference type="PANTHER" id="PTHR47219:SF20">
    <property type="entry name" value="TBC1 DOMAIN FAMILY MEMBER 2B"/>
    <property type="match status" value="1"/>
</dbReference>
<dbReference type="GO" id="GO:0031267">
    <property type="term" value="F:small GTPase binding"/>
    <property type="evidence" value="ECO:0007669"/>
    <property type="project" value="TreeGrafter"/>
</dbReference>
<dbReference type="InParanoid" id="A0A2P6MSV7"/>
<gene>
    <name evidence="4" type="ORF">PROFUN_06628</name>
</gene>
<feature type="compositionally biased region" description="Acidic residues" evidence="2">
    <location>
        <begin position="1082"/>
        <end position="1093"/>
    </location>
</feature>
<dbReference type="InterPro" id="IPR000195">
    <property type="entry name" value="Rab-GAP-TBC_dom"/>
</dbReference>
<feature type="compositionally biased region" description="Basic and acidic residues" evidence="2">
    <location>
        <begin position="1149"/>
        <end position="1199"/>
    </location>
</feature>
<feature type="region of interest" description="Disordered" evidence="2">
    <location>
        <begin position="293"/>
        <end position="350"/>
    </location>
</feature>
<dbReference type="OrthoDB" id="17687at2759"/>
<protein>
    <recommendedName>
        <fullName evidence="3">Rab-GAP TBC domain-containing protein</fullName>
    </recommendedName>
</protein>
<dbReference type="Pfam" id="PF00566">
    <property type="entry name" value="RabGAP-TBC"/>
    <property type="match status" value="1"/>
</dbReference>
<dbReference type="FunFam" id="1.10.8.270:FF:000026">
    <property type="entry name" value="TBC (Tre-2/Bub2/Cdc16) domain family"/>
    <property type="match status" value="1"/>
</dbReference>